<dbReference type="GeneID" id="191178"/>
<feature type="transmembrane region" description="Helical" evidence="1">
    <location>
        <begin position="73"/>
        <end position="94"/>
    </location>
</feature>
<proteinExistence type="predicted"/>
<dbReference type="PANTHER" id="PTHR10664">
    <property type="entry name" value="SERPENTINE RECEPTOR-C.ELEGANS"/>
    <property type="match status" value="1"/>
</dbReference>
<dbReference type="EMBL" id="BX284605">
    <property type="protein sequence ID" value="CAA99952.2"/>
    <property type="molecule type" value="Genomic_DNA"/>
</dbReference>
<dbReference type="OMA" id="INCAIPP"/>
<keyword evidence="3" id="KW-1185">Reference proteome</keyword>
<feature type="transmembrane region" description="Helical" evidence="1">
    <location>
        <begin position="6"/>
        <end position="27"/>
    </location>
</feature>
<sequence length="278" mass="31907">MENLSTAYYVFHSVGILMIFSNLVLNLHILRKFVNDWKTWKKIDYQLFLVRIILEVINMFAAVNYFVLSTVDIFSDIIPYEFIITPGIIAYNFFEARSFLAAIISVERTLATTTPIYFYNYRKTISNFPIYIFLITTSIVCNTVLFKVCNFQFERVDGCASFYCSLTTCFQSYAVITRIIYTSTNIVFSTILSIQLIFLSCKSTKISSDLQKANLLSLTDAISTFIFDLLPSLIINVRHIEIKSLGPIIGTLRSTGRLVESMVVVKLMRKDTSVNQMR</sequence>
<feature type="transmembrane region" description="Helical" evidence="1">
    <location>
        <begin position="130"/>
        <end position="148"/>
    </location>
</feature>
<dbReference type="WormBase" id="ZC455.11">
    <property type="protein sequence ID" value="CE38129"/>
    <property type="gene ID" value="WBGene00013910"/>
    <property type="gene designation" value="srbc-45"/>
</dbReference>
<evidence type="ECO:0000256" key="1">
    <source>
        <dbReference type="SAM" id="Phobius"/>
    </source>
</evidence>
<keyword evidence="1" id="KW-1133">Transmembrane helix</keyword>
<organism evidence="2 3">
    <name type="scientific">Caenorhabditis elegans</name>
    <dbReference type="NCBI Taxonomy" id="6239"/>
    <lineage>
        <taxon>Eukaryota</taxon>
        <taxon>Metazoa</taxon>
        <taxon>Ecdysozoa</taxon>
        <taxon>Nematoda</taxon>
        <taxon>Chromadorea</taxon>
        <taxon>Rhabditida</taxon>
        <taxon>Rhabditina</taxon>
        <taxon>Rhabditomorpha</taxon>
        <taxon>Rhabditoidea</taxon>
        <taxon>Rhabditidae</taxon>
        <taxon>Peloderinae</taxon>
        <taxon>Caenorhabditis</taxon>
    </lineage>
</organism>
<evidence type="ECO:0000313" key="4">
    <source>
        <dbReference type="WormBase" id="ZC455.11"/>
    </source>
</evidence>
<dbReference type="RefSeq" id="NP_506204.2">
    <property type="nucleotide sequence ID" value="NM_073803.2"/>
</dbReference>
<dbReference type="KEGG" id="cel:CELE_ZC455.11"/>
<dbReference type="Pfam" id="PF10316">
    <property type="entry name" value="7TM_GPCR_Srbc"/>
    <property type="match status" value="1"/>
</dbReference>
<dbReference type="STRING" id="6239.ZC455.11.1"/>
<dbReference type="UCSC" id="ZC455.11">
    <property type="organism name" value="c. elegans"/>
</dbReference>
<feature type="transmembrane region" description="Helical" evidence="1">
    <location>
        <begin position="186"/>
        <end position="203"/>
    </location>
</feature>
<dbReference type="PhylomeDB" id="Q23331"/>
<accession>Q23331</accession>
<feature type="transmembrane region" description="Helical" evidence="1">
    <location>
        <begin position="48"/>
        <end position="67"/>
    </location>
</feature>
<dbReference type="CTD" id="191178"/>
<dbReference type="PIR" id="T27580">
    <property type="entry name" value="T27580"/>
</dbReference>
<dbReference type="AGR" id="WB:WBGene00013910"/>
<dbReference type="PANTHER" id="PTHR10664:SF31">
    <property type="entry name" value="SERPENTINE RECEPTOR, CLASS BC (CLASS B-LIKE)"/>
    <property type="match status" value="1"/>
</dbReference>
<gene>
    <name evidence="2 4" type="primary">srbc-45</name>
    <name evidence="2" type="ORF">CELE_ZC455.11</name>
    <name evidence="4" type="ORF">ZC455.11</name>
</gene>
<dbReference type="SMR" id="Q23331"/>
<dbReference type="InterPro" id="IPR019420">
    <property type="entry name" value="7TM_GPCR_serpentine_rcpt_Srbc"/>
</dbReference>
<dbReference type="PaxDb" id="6239-ZC455.11"/>
<reference evidence="2 3" key="1">
    <citation type="journal article" date="1998" name="Science">
        <title>Genome sequence of the nematode C. elegans: a platform for investigating biology.</title>
        <authorList>
            <consortium name="The C. elegans sequencing consortium"/>
            <person name="Sulson J.E."/>
            <person name="Waterston R."/>
        </authorList>
    </citation>
    <scope>NUCLEOTIDE SEQUENCE [LARGE SCALE GENOMIC DNA]</scope>
    <source>
        <strain evidence="2 3">Bristol N2</strain>
    </source>
</reference>
<protein>
    <submittedName>
        <fullName evidence="2">Serpentine Receptor, class BC (Class B-like)</fullName>
    </submittedName>
</protein>
<keyword evidence="1" id="KW-0472">Membrane</keyword>
<keyword evidence="1" id="KW-0812">Transmembrane</keyword>
<evidence type="ECO:0000313" key="2">
    <source>
        <dbReference type="EMBL" id="CAA99952.2"/>
    </source>
</evidence>
<dbReference type="OrthoDB" id="5859762at2759"/>
<dbReference type="InParanoid" id="Q23331"/>
<keyword evidence="2" id="KW-0675">Receptor</keyword>
<dbReference type="eggNOG" id="ENOG502THNF">
    <property type="taxonomic scope" value="Eukaryota"/>
</dbReference>
<dbReference type="AlphaFoldDB" id="Q23331"/>
<dbReference type="HOGENOM" id="CLU_059075_1_0_1"/>
<name>Q23331_CAEEL</name>
<evidence type="ECO:0000313" key="3">
    <source>
        <dbReference type="Proteomes" id="UP000001940"/>
    </source>
</evidence>
<dbReference type="Proteomes" id="UP000001940">
    <property type="component" value="Chromosome V"/>
</dbReference>